<dbReference type="InterPro" id="IPR056884">
    <property type="entry name" value="NPHP3-like_N"/>
</dbReference>
<reference evidence="3 4" key="1">
    <citation type="submission" date="2024-05" db="EMBL/GenBank/DDBJ databases">
        <title>Roseateles sp. DJS-2-20 16S ribosomal RNA gene Genome sequencing and assembly.</title>
        <authorList>
            <person name="Woo H."/>
        </authorList>
    </citation>
    <scope>NUCLEOTIDE SEQUENCE [LARGE SCALE GENOMIC DNA]</scope>
    <source>
        <strain evidence="3 4">DJS-2-20</strain>
    </source>
</reference>
<organism evidence="3 4">
    <name type="scientific">Roseateles paludis</name>
    <dbReference type="NCBI Taxonomy" id="3145238"/>
    <lineage>
        <taxon>Bacteria</taxon>
        <taxon>Pseudomonadati</taxon>
        <taxon>Pseudomonadota</taxon>
        <taxon>Betaproteobacteria</taxon>
        <taxon>Burkholderiales</taxon>
        <taxon>Sphaerotilaceae</taxon>
        <taxon>Roseateles</taxon>
    </lineage>
</organism>
<sequence length="947" mass="103214">MKPYKLALPSVEAAWRRDRSLQALSGALSRQPLVWMLGLPGAGKTTLAAQWVRQAQGAGRHCVWYRLDEDDEDIAALFDALRQTAGAADLPAWSPAHGTEPDRFARQFFAQWLEAQPGGLTLVLDDCHRLGAGSGFFGVVDAVVDLARSSGGRLSLLMLSRRAPPAPLSRGQVAGWLTVFDQLSLTPEDVAAVVHHVSGRTLSDAEARSLDAAEGWMAHVLALTRQGGAMADAARGSVGEFLCEELLRLLPLAERRPLRLAAELPELPRDCVPLAPATRRLLDELAAQRYFVEPLPTGWRLHDLLRDGLCALNAQLEPPPELAAARRTAAGWVAQAMPEVAMHLLVAAGDGEAVQTLLDREGQRWLAQGRHRQLMVWLGALPDPAPAAREIWRAEALLPLAPEEARPVFARCRAAAVAAGQPDAAWRAWCGEVASYVVQWGAVQGLAELVDELEAMAATLGPPAGEWQLRCAADALTALMYGRAEDPRIRHYADATARNMLLSLDAAARIGAAAQLLIYKLWWAGDFPGGRVLYDTYESEVERGHADGSLPALARLLWWSNAAIVDWQCGDPARCYAKVEQGLALAQSSGIHLRDFFLLTQGIFCALSQEDWPRAEAWLAQLAHTERGHRRLDSMVHHFFRSWHALSRGDAALALAHAETALPMAEALGSLFHRVIVLSALAPARLHSGDLAGAAEAYRMQLALAKGSQNPTFAYIAFCAGAEIALVAGDHEALRKQVERMLTVKHLGGFHSDCGWRSPVRARLMAFALEAGVLPEVARQWIRQKRLTPPEGFAGDWPVPVRIKALQGLEVELDEPGDTGGKPAARLRELLGALVARHPQGVQQAELQDWLWPEAEGDKAAASLKVAVHRLRAWLGHESVLLRQGQLSLNPQRVSCDLWQARARDPMALAQQADAVLAGLDLPPVHQLRQQLRNPMRAPHPRESGGR</sequence>
<accession>A0ABV0G1D6</accession>
<dbReference type="Gene3D" id="1.25.40.10">
    <property type="entry name" value="Tetratricopeptide repeat domain"/>
    <property type="match status" value="1"/>
</dbReference>
<evidence type="ECO:0000259" key="2">
    <source>
        <dbReference type="Pfam" id="PF24883"/>
    </source>
</evidence>
<dbReference type="InterPro" id="IPR016032">
    <property type="entry name" value="Sig_transdc_resp-reg_C-effctor"/>
</dbReference>
<dbReference type="RefSeq" id="WP_347704365.1">
    <property type="nucleotide sequence ID" value="NZ_JBDPZD010000002.1"/>
</dbReference>
<evidence type="ECO:0000256" key="1">
    <source>
        <dbReference type="ARBA" id="ARBA00022737"/>
    </source>
</evidence>
<dbReference type="InterPro" id="IPR036388">
    <property type="entry name" value="WH-like_DNA-bd_sf"/>
</dbReference>
<dbReference type="SUPFAM" id="SSF46894">
    <property type="entry name" value="C-terminal effector domain of the bipartite response regulators"/>
    <property type="match status" value="1"/>
</dbReference>
<dbReference type="PANTHER" id="PTHR35807">
    <property type="entry name" value="TRANSCRIPTIONAL REGULATOR REDD-RELATED"/>
    <property type="match status" value="1"/>
</dbReference>
<name>A0ABV0G1D6_9BURK</name>
<evidence type="ECO:0000313" key="3">
    <source>
        <dbReference type="EMBL" id="MEO3691546.1"/>
    </source>
</evidence>
<dbReference type="SUPFAM" id="SSF52540">
    <property type="entry name" value="P-loop containing nucleoside triphosphate hydrolases"/>
    <property type="match status" value="1"/>
</dbReference>
<protein>
    <recommendedName>
        <fullName evidence="2">Nephrocystin 3-like N-terminal domain-containing protein</fullName>
    </recommendedName>
</protein>
<feature type="domain" description="Nephrocystin 3-like N-terminal" evidence="2">
    <location>
        <begin position="28"/>
        <end position="84"/>
    </location>
</feature>
<proteinExistence type="predicted"/>
<keyword evidence="4" id="KW-1185">Reference proteome</keyword>
<dbReference type="Pfam" id="PF24883">
    <property type="entry name" value="NPHP3_N"/>
    <property type="match status" value="1"/>
</dbReference>
<gene>
    <name evidence="3" type="ORF">ABDJ85_08710</name>
</gene>
<evidence type="ECO:0000313" key="4">
    <source>
        <dbReference type="Proteomes" id="UP001495147"/>
    </source>
</evidence>
<dbReference type="InterPro" id="IPR051677">
    <property type="entry name" value="AfsR-DnrI-RedD_regulator"/>
</dbReference>
<dbReference type="EMBL" id="JBDPZD010000002">
    <property type="protein sequence ID" value="MEO3691546.1"/>
    <property type="molecule type" value="Genomic_DNA"/>
</dbReference>
<dbReference type="Proteomes" id="UP001495147">
    <property type="component" value="Unassembled WGS sequence"/>
</dbReference>
<dbReference type="Gene3D" id="1.10.10.10">
    <property type="entry name" value="Winged helix-like DNA-binding domain superfamily/Winged helix DNA-binding domain"/>
    <property type="match status" value="1"/>
</dbReference>
<dbReference type="SUPFAM" id="SSF48452">
    <property type="entry name" value="TPR-like"/>
    <property type="match status" value="1"/>
</dbReference>
<dbReference type="Gene3D" id="3.40.50.300">
    <property type="entry name" value="P-loop containing nucleotide triphosphate hydrolases"/>
    <property type="match status" value="1"/>
</dbReference>
<keyword evidence="1" id="KW-0677">Repeat</keyword>
<comment type="caution">
    <text evidence="3">The sequence shown here is derived from an EMBL/GenBank/DDBJ whole genome shotgun (WGS) entry which is preliminary data.</text>
</comment>
<dbReference type="InterPro" id="IPR027417">
    <property type="entry name" value="P-loop_NTPase"/>
</dbReference>
<dbReference type="InterPro" id="IPR011990">
    <property type="entry name" value="TPR-like_helical_dom_sf"/>
</dbReference>